<feature type="non-terminal residue" evidence="2">
    <location>
        <position position="367"/>
    </location>
</feature>
<dbReference type="AlphaFoldDB" id="X6ND15"/>
<accession>X6ND15</accession>
<comment type="caution">
    <text evidence="2">The sequence shown here is derived from an EMBL/GenBank/DDBJ whole genome shotgun (WGS) entry which is preliminary data.</text>
</comment>
<evidence type="ECO:0000256" key="1">
    <source>
        <dbReference type="SAM" id="MobiDB-lite"/>
    </source>
</evidence>
<protein>
    <submittedName>
        <fullName evidence="2">Viral A-type inclusion protein</fullName>
    </submittedName>
</protein>
<feature type="region of interest" description="Disordered" evidence="1">
    <location>
        <begin position="134"/>
        <end position="202"/>
    </location>
</feature>
<gene>
    <name evidence="2" type="ORF">RFI_13514</name>
</gene>
<proteinExistence type="predicted"/>
<keyword evidence="3" id="KW-1185">Reference proteome</keyword>
<name>X6ND15_RETFI</name>
<organism evidence="2 3">
    <name type="scientific">Reticulomyxa filosa</name>
    <dbReference type="NCBI Taxonomy" id="46433"/>
    <lineage>
        <taxon>Eukaryota</taxon>
        <taxon>Sar</taxon>
        <taxon>Rhizaria</taxon>
        <taxon>Retaria</taxon>
        <taxon>Foraminifera</taxon>
        <taxon>Monothalamids</taxon>
        <taxon>Reticulomyxidae</taxon>
        <taxon>Reticulomyxa</taxon>
    </lineage>
</organism>
<evidence type="ECO:0000313" key="3">
    <source>
        <dbReference type="Proteomes" id="UP000023152"/>
    </source>
</evidence>
<dbReference type="Proteomes" id="UP000023152">
    <property type="component" value="Unassembled WGS sequence"/>
</dbReference>
<evidence type="ECO:0000313" key="2">
    <source>
        <dbReference type="EMBL" id="ETO23664.1"/>
    </source>
</evidence>
<reference evidence="2 3" key="1">
    <citation type="journal article" date="2013" name="Curr. Biol.">
        <title>The Genome of the Foraminiferan Reticulomyxa filosa.</title>
        <authorList>
            <person name="Glockner G."/>
            <person name="Hulsmann N."/>
            <person name="Schleicher M."/>
            <person name="Noegel A.A."/>
            <person name="Eichinger L."/>
            <person name="Gallinger C."/>
            <person name="Pawlowski J."/>
            <person name="Sierra R."/>
            <person name="Euteneuer U."/>
            <person name="Pillet L."/>
            <person name="Moustafa A."/>
            <person name="Platzer M."/>
            <person name="Groth M."/>
            <person name="Szafranski K."/>
            <person name="Schliwa M."/>
        </authorList>
    </citation>
    <scope>NUCLEOTIDE SEQUENCE [LARGE SCALE GENOMIC DNA]</scope>
</reference>
<sequence>MQIWKITILTYPSKTMELCAEMDQLAVTRPKKTSPTSEIEQPAQNLIDNKQNGQANETAEQNLKVFHFLFFIEHDKTNNTEHNSHFKPLELDLSSEISFEEDTNKLIAKDLDQKQDDAGRNSIKVNIKEINSPVKTQRSDSYSDDAYSASLTEEEIQEEDDIPNEKFEHLSPKPNKADQSFKKTTESSNDRQESHISEEEAEVLTSDKTCINIQKEKEIRLETSIILVAAQNSEKRDSTEVVNSRVTPTELLSRHDVAIQATQNEIGVQADICEPQFSTQLSPTKLPTFTTFSISTLRPELKSQQRGIKHENNQTSKFVFELKNIVQSFKDSQEEFLKKSRNLNAKLDLTAKPGNCMQYSHLDEIQE</sequence>
<feature type="compositionally biased region" description="Acidic residues" evidence="1">
    <location>
        <begin position="152"/>
        <end position="162"/>
    </location>
</feature>
<feature type="compositionally biased region" description="Basic and acidic residues" evidence="1">
    <location>
        <begin position="163"/>
        <end position="198"/>
    </location>
</feature>
<dbReference type="EMBL" id="ASPP01009775">
    <property type="protein sequence ID" value="ETO23664.1"/>
    <property type="molecule type" value="Genomic_DNA"/>
</dbReference>